<name>A0A1S3DA85_DIACI</name>
<dbReference type="KEGG" id="dci:103514592"/>
<organism evidence="1 2">
    <name type="scientific">Diaphorina citri</name>
    <name type="common">Asian citrus psyllid</name>
    <dbReference type="NCBI Taxonomy" id="121845"/>
    <lineage>
        <taxon>Eukaryota</taxon>
        <taxon>Metazoa</taxon>
        <taxon>Ecdysozoa</taxon>
        <taxon>Arthropoda</taxon>
        <taxon>Hexapoda</taxon>
        <taxon>Insecta</taxon>
        <taxon>Pterygota</taxon>
        <taxon>Neoptera</taxon>
        <taxon>Paraneoptera</taxon>
        <taxon>Hemiptera</taxon>
        <taxon>Sternorrhyncha</taxon>
        <taxon>Psylloidea</taxon>
        <taxon>Psyllidae</taxon>
        <taxon>Diaphorininae</taxon>
        <taxon>Diaphorina</taxon>
    </lineage>
</organism>
<sequence>MGISKYFPEEYLVLVITLLFGLDAALGKVNRVGIALTDDQLEKLCKFNSIADGYNVCQNVNSSDGTPNVLVTSTLDLMCDAVREALDFKCSRCMTLESPVGSNRMVPVCALTADCHSSLDDEAAWMYLTTQSLSVDVPTSQQCATNGFKTVHEECSGKTA</sequence>
<dbReference type="Proteomes" id="UP000079169">
    <property type="component" value="Unplaced"/>
</dbReference>
<reference evidence="2" key="1">
    <citation type="submission" date="2025-08" db="UniProtKB">
        <authorList>
            <consortium name="RefSeq"/>
        </authorList>
    </citation>
    <scope>IDENTIFICATION</scope>
</reference>
<evidence type="ECO:0000313" key="2">
    <source>
        <dbReference type="RefSeq" id="XP_008477712.1"/>
    </source>
</evidence>
<dbReference type="PaxDb" id="121845-A0A1S3DA85"/>
<accession>A0A1S3DA85</accession>
<proteinExistence type="predicted"/>
<dbReference type="AlphaFoldDB" id="A0A1S3DA85"/>
<gene>
    <name evidence="2" type="primary">LOC103514592</name>
</gene>
<keyword evidence="1" id="KW-1185">Reference proteome</keyword>
<dbReference type="GeneID" id="103514592"/>
<protein>
    <submittedName>
        <fullName evidence="2">Uncharacterized protein LOC103514592</fullName>
    </submittedName>
</protein>
<evidence type="ECO:0000313" key="1">
    <source>
        <dbReference type="Proteomes" id="UP000079169"/>
    </source>
</evidence>
<dbReference type="RefSeq" id="XP_008477712.1">
    <property type="nucleotide sequence ID" value="XM_008479490.3"/>
</dbReference>